<evidence type="ECO:0000313" key="3">
    <source>
        <dbReference type="Proteomes" id="UP000324767"/>
    </source>
</evidence>
<gene>
    <name evidence="2" type="ORF">FRX48_02694</name>
</gene>
<feature type="region of interest" description="Disordered" evidence="1">
    <location>
        <begin position="139"/>
        <end position="167"/>
    </location>
</feature>
<feature type="compositionally biased region" description="Basic and acidic residues" evidence="1">
    <location>
        <begin position="1"/>
        <end position="10"/>
    </location>
</feature>
<accession>A0A5M8PY54</accession>
<organism evidence="2 3">
    <name type="scientific">Lasallia pustulata</name>
    <dbReference type="NCBI Taxonomy" id="136370"/>
    <lineage>
        <taxon>Eukaryota</taxon>
        <taxon>Fungi</taxon>
        <taxon>Dikarya</taxon>
        <taxon>Ascomycota</taxon>
        <taxon>Pezizomycotina</taxon>
        <taxon>Lecanoromycetes</taxon>
        <taxon>OSLEUM clade</taxon>
        <taxon>Umbilicariomycetidae</taxon>
        <taxon>Umbilicariales</taxon>
        <taxon>Umbilicariaceae</taxon>
        <taxon>Lasallia</taxon>
    </lineage>
</organism>
<feature type="region of interest" description="Disordered" evidence="1">
    <location>
        <begin position="196"/>
        <end position="225"/>
    </location>
</feature>
<dbReference type="EMBL" id="VXIT01000003">
    <property type="protein sequence ID" value="KAA6414331.1"/>
    <property type="molecule type" value="Genomic_DNA"/>
</dbReference>
<name>A0A5M8PY54_9LECA</name>
<feature type="compositionally biased region" description="Basic and acidic residues" evidence="1">
    <location>
        <begin position="139"/>
        <end position="162"/>
    </location>
</feature>
<proteinExistence type="predicted"/>
<evidence type="ECO:0000256" key="1">
    <source>
        <dbReference type="SAM" id="MobiDB-lite"/>
    </source>
</evidence>
<sequence length="225" mass="25192">MRTDRTESPDSPRAPEPVDPKHECNFTELTVTKAFPKTVPSFEEPSERDDEANNVSIFIEEAIKLENPDGCDCRIKTVRSTVKTAVREALDEVLETLPGRYTDAPDQSSAITPDLIFRLRHDIVEAACLALLSFEESPKHVGSDDVRPNKEANKKLDERADDGSDDEEDIGRAIYHIIRGAMRDIIQVIHNEQVDHLDKSQQSSRQASKRASKRASSTSLKPILT</sequence>
<feature type="region of interest" description="Disordered" evidence="1">
    <location>
        <begin position="1"/>
        <end position="22"/>
    </location>
</feature>
<dbReference type="Proteomes" id="UP000324767">
    <property type="component" value="Unassembled WGS sequence"/>
</dbReference>
<comment type="caution">
    <text evidence="2">The sequence shown here is derived from an EMBL/GenBank/DDBJ whole genome shotgun (WGS) entry which is preliminary data.</text>
</comment>
<evidence type="ECO:0000313" key="2">
    <source>
        <dbReference type="EMBL" id="KAA6414331.1"/>
    </source>
</evidence>
<protein>
    <submittedName>
        <fullName evidence="2">Uncharacterized protein</fullName>
    </submittedName>
</protein>
<reference evidence="2 3" key="1">
    <citation type="submission" date="2019-09" db="EMBL/GenBank/DDBJ databases">
        <title>The hologenome of the rock-dwelling lichen Lasallia pustulata.</title>
        <authorList>
            <person name="Greshake Tzovaras B."/>
            <person name="Segers F."/>
            <person name="Bicker A."/>
            <person name="Dal Grande F."/>
            <person name="Otte J."/>
            <person name="Hankeln T."/>
            <person name="Schmitt I."/>
            <person name="Ebersberger I."/>
        </authorList>
    </citation>
    <scope>NUCLEOTIDE SEQUENCE [LARGE SCALE GENOMIC DNA]</scope>
    <source>
        <strain evidence="2">A1-1</strain>
    </source>
</reference>
<dbReference type="AlphaFoldDB" id="A0A5M8PY54"/>